<comment type="caution">
    <text evidence="1">The sequence shown here is derived from an EMBL/GenBank/DDBJ whole genome shotgun (WGS) entry which is preliminary data.</text>
</comment>
<accession>A0A6B1G3S9</accession>
<reference evidence="1" key="1">
    <citation type="submission" date="2019-09" db="EMBL/GenBank/DDBJ databases">
        <title>Characterisation of the sponge microbiome using genome-centric metagenomics.</title>
        <authorList>
            <person name="Engelberts J.P."/>
            <person name="Robbins S.J."/>
            <person name="De Goeij J.M."/>
            <person name="Aranda M."/>
            <person name="Bell S.C."/>
            <person name="Webster N.S."/>
        </authorList>
    </citation>
    <scope>NUCLEOTIDE SEQUENCE</scope>
    <source>
        <strain evidence="1">SB0675_bin_29</strain>
    </source>
</reference>
<sequence>MTTMSDERRAEAAMEFLAASEREFAAGDEAQGSEKLWGAASQAVIAVAQRRGWKYGSHQDLKVAAERLAVEQDDGTLGSDFAVAEKFHANFYHLFMDDLQLEQDPQYVRRFVLRVLALLD</sequence>
<dbReference type="Gene3D" id="1.20.120.330">
    <property type="entry name" value="Nucleotidyltransferases domain 2"/>
    <property type="match status" value="1"/>
</dbReference>
<evidence type="ECO:0008006" key="2">
    <source>
        <dbReference type="Google" id="ProtNLM"/>
    </source>
</evidence>
<dbReference type="AlphaFoldDB" id="A0A6B1G3S9"/>
<gene>
    <name evidence="1" type="ORF">F4148_18240</name>
</gene>
<dbReference type="PANTHER" id="PTHR34237:SF1">
    <property type="entry name" value="PAREP8"/>
    <property type="match status" value="1"/>
</dbReference>
<protein>
    <recommendedName>
        <fullName evidence="2">HEPN domain-containing protein</fullName>
    </recommendedName>
</protein>
<dbReference type="PANTHER" id="PTHR34237">
    <property type="entry name" value="PAREP8-RELATED"/>
    <property type="match status" value="1"/>
</dbReference>
<organism evidence="1">
    <name type="scientific">Caldilineaceae bacterium SB0675_bin_29</name>
    <dbReference type="NCBI Taxonomy" id="2605266"/>
    <lineage>
        <taxon>Bacteria</taxon>
        <taxon>Bacillati</taxon>
        <taxon>Chloroflexota</taxon>
        <taxon>Caldilineae</taxon>
        <taxon>Caldilineales</taxon>
        <taxon>Caldilineaceae</taxon>
    </lineage>
</organism>
<proteinExistence type="predicted"/>
<dbReference type="InterPro" id="IPR010268">
    <property type="entry name" value="PaREP1"/>
</dbReference>
<dbReference type="Pfam" id="PF05942">
    <property type="entry name" value="PaREP1"/>
    <property type="match status" value="1"/>
</dbReference>
<evidence type="ECO:0000313" key="1">
    <source>
        <dbReference type="EMBL" id="MYH63599.1"/>
    </source>
</evidence>
<name>A0A6B1G3S9_9CHLR</name>
<dbReference type="EMBL" id="VYDA01000643">
    <property type="protein sequence ID" value="MYH63599.1"/>
    <property type="molecule type" value="Genomic_DNA"/>
</dbReference>